<dbReference type="Proteomes" id="UP000240258">
    <property type="component" value="Chromosome"/>
</dbReference>
<name>A0ABM6TYR6_FUSMR</name>
<proteinExistence type="predicted"/>
<sequence>MKNIEKNLKYIKEVKAEDIEWTKLFGAYSCGRKIGEDIKNNNLLNLEILKNIRGEIEHQSTLWTLTPFTMIFLIRQLEKEYGEKKEEYCYILKIYKLIVETIKDIKNEYFVEESIEDLEVYPEMRCLFNIEINLEDFDDEEEYIEAHFEEEDLEREYNSSFYYTNFVIENSKDIIKKLLNSEDKDIKNLAKEILENF</sequence>
<evidence type="ECO:0000313" key="1">
    <source>
        <dbReference type="EMBL" id="AVQ19533.1"/>
    </source>
</evidence>
<organism evidence="1 2">
    <name type="scientific">Fusobacterium mortiferum ATCC 9817</name>
    <dbReference type="NCBI Taxonomy" id="469616"/>
    <lineage>
        <taxon>Bacteria</taxon>
        <taxon>Fusobacteriati</taxon>
        <taxon>Fusobacteriota</taxon>
        <taxon>Fusobacteriia</taxon>
        <taxon>Fusobacteriales</taxon>
        <taxon>Fusobacteriaceae</taxon>
        <taxon>Fusobacterium</taxon>
    </lineage>
</organism>
<gene>
    <name evidence="1" type="ORF">C4N19_10705</name>
</gene>
<dbReference type="RefSeq" id="WP_005887335.1">
    <property type="nucleotide sequence ID" value="NZ_CP028102.1"/>
</dbReference>
<accession>A0ABM6TYR6</accession>
<evidence type="ECO:0000313" key="2">
    <source>
        <dbReference type="Proteomes" id="UP000240258"/>
    </source>
</evidence>
<protein>
    <submittedName>
        <fullName evidence="1">Uncharacterized protein</fullName>
    </submittedName>
</protein>
<dbReference type="EMBL" id="CP028102">
    <property type="protein sequence ID" value="AVQ19533.1"/>
    <property type="molecule type" value="Genomic_DNA"/>
</dbReference>
<keyword evidence="2" id="KW-1185">Reference proteome</keyword>
<reference evidence="2" key="1">
    <citation type="journal article" date="2018" name="MSphere">
        <title>Fusobacterium Genomics Using MinION and Illumina Sequencing Enables Genome Completion and Correction.</title>
        <authorList>
            <person name="Todd S.M."/>
            <person name="Settlage R.E."/>
            <person name="Lahmers K.K."/>
            <person name="Slade D.J."/>
        </authorList>
    </citation>
    <scope>NUCLEOTIDE SEQUENCE [LARGE SCALE GENOMIC DNA]</scope>
    <source>
        <strain evidence="2">ATCC 9817</strain>
    </source>
</reference>
<dbReference type="GeneID" id="62764004"/>